<sequence>MLRSIGRHMVFSRLLCVSASVLSVKGVRVQSRIHNSLNFRCICALHEKPPESLPVGPCQRRLVPFYFVLVGSFYWFKRRVVVARTSVIIIIKMPISTNAKAWLSLQYHCCTCAV</sequence>
<reference evidence="2" key="1">
    <citation type="journal article" date="2012" name="Proc. Natl. Acad. Sci. U.S.A.">
        <title>Antigenic diversity is generated by distinct evolutionary mechanisms in African trypanosome species.</title>
        <authorList>
            <person name="Jackson A.P."/>
            <person name="Berry A."/>
            <person name="Aslett M."/>
            <person name="Allison H.C."/>
            <person name="Burton P."/>
            <person name="Vavrova-Anderson J."/>
            <person name="Brown R."/>
            <person name="Browne H."/>
            <person name="Corton N."/>
            <person name="Hauser H."/>
            <person name="Gamble J."/>
            <person name="Gilderthorp R."/>
            <person name="Marcello L."/>
            <person name="McQuillan J."/>
            <person name="Otto T.D."/>
            <person name="Quail M.A."/>
            <person name="Sanders M.J."/>
            <person name="van Tonder A."/>
            <person name="Ginger M.L."/>
            <person name="Field M.C."/>
            <person name="Barry J.D."/>
            <person name="Hertz-Fowler C."/>
            <person name="Berriman M."/>
        </authorList>
    </citation>
    <scope>NUCLEOTIDE SEQUENCE</scope>
    <source>
        <strain evidence="2">Y486</strain>
    </source>
</reference>
<evidence type="ECO:0008006" key="3">
    <source>
        <dbReference type="Google" id="ProtNLM"/>
    </source>
</evidence>
<protein>
    <recommendedName>
        <fullName evidence="3">Secreted protein</fullName>
    </recommendedName>
</protein>
<feature type="chain" id="PRO_5003410525" description="Secreted protein" evidence="1">
    <location>
        <begin position="27"/>
        <end position="114"/>
    </location>
</feature>
<feature type="signal peptide" evidence="1">
    <location>
        <begin position="1"/>
        <end position="26"/>
    </location>
</feature>
<dbReference type="AlphaFoldDB" id="G0UD57"/>
<evidence type="ECO:0000256" key="1">
    <source>
        <dbReference type="SAM" id="SignalP"/>
    </source>
</evidence>
<organism evidence="2">
    <name type="scientific">Trypanosoma vivax (strain Y486)</name>
    <dbReference type="NCBI Taxonomy" id="1055687"/>
    <lineage>
        <taxon>Eukaryota</taxon>
        <taxon>Discoba</taxon>
        <taxon>Euglenozoa</taxon>
        <taxon>Kinetoplastea</taxon>
        <taxon>Metakinetoplastina</taxon>
        <taxon>Trypanosomatida</taxon>
        <taxon>Trypanosomatidae</taxon>
        <taxon>Trypanosoma</taxon>
        <taxon>Duttonella</taxon>
    </lineage>
</organism>
<proteinExistence type="predicted"/>
<dbReference type="VEuPathDB" id="TriTrypDB:TvY486_1112520"/>
<accession>G0UD57</accession>
<gene>
    <name evidence="2" type="ORF">TVY486_1112520</name>
</gene>
<keyword evidence="1" id="KW-0732">Signal</keyword>
<dbReference type="EMBL" id="HE573027">
    <property type="protein sequence ID" value="CCC53768.1"/>
    <property type="molecule type" value="Genomic_DNA"/>
</dbReference>
<evidence type="ECO:0000313" key="2">
    <source>
        <dbReference type="EMBL" id="CCC53768.1"/>
    </source>
</evidence>
<name>G0UD57_TRYVY</name>